<accession>B7K9L0</accession>
<keyword evidence="2" id="KW-1185">Reference proteome</keyword>
<dbReference type="HOGENOM" id="CLU_1173869_0_0_3"/>
<dbReference type="Proteomes" id="UP000002384">
    <property type="component" value="Chromosome"/>
</dbReference>
<sequence>MSDFTYSPPESAVFLDNLRQYLQAIDKQDVAQLLLYATYDVSSDGQFSYLRWDSYNATVTFFVCVDKIPKFSEEVKQDLLLAVQKVFPREVGYEICYLEISPLFETPPDEEQTMLNSASLVSKGGIEHDGLRFRSQSEVKIYEVLKKRRVLFFPNATAILGGKNKKREPDFLVCQDGKWGIIEVMGEPYHPSSTAMKDHDRARLFKDYGIFYIEFYDATKCYNSPDEVVDEFLKRLSKL</sequence>
<dbReference type="eggNOG" id="COG2852">
    <property type="taxonomic scope" value="Bacteria"/>
</dbReference>
<dbReference type="AlphaFoldDB" id="B7K9L0"/>
<dbReference type="EMBL" id="CP001291">
    <property type="protein sequence ID" value="ACK69978.1"/>
    <property type="molecule type" value="Genomic_DNA"/>
</dbReference>
<protein>
    <recommendedName>
        <fullName evidence="3">DUF559 domain-containing protein</fullName>
    </recommendedName>
</protein>
<evidence type="ECO:0000313" key="1">
    <source>
        <dbReference type="EMBL" id="ACK69978.1"/>
    </source>
</evidence>
<dbReference type="STRING" id="65393.PCC7424_1538"/>
<organism evidence="1 2">
    <name type="scientific">Gloeothece citriformis (strain PCC 7424)</name>
    <name type="common">Cyanothece sp. (strain PCC 7424)</name>
    <dbReference type="NCBI Taxonomy" id="65393"/>
    <lineage>
        <taxon>Bacteria</taxon>
        <taxon>Bacillati</taxon>
        <taxon>Cyanobacteriota</taxon>
        <taxon>Cyanophyceae</taxon>
        <taxon>Oscillatoriophycideae</taxon>
        <taxon>Chroococcales</taxon>
        <taxon>Aphanothecaceae</taxon>
        <taxon>Gloeothece</taxon>
        <taxon>Gloeothece citriformis</taxon>
    </lineage>
</organism>
<proteinExistence type="predicted"/>
<dbReference type="KEGG" id="cyc:PCC7424_1538"/>
<name>B7K9L0_GLOC7</name>
<evidence type="ECO:0000313" key="2">
    <source>
        <dbReference type="Proteomes" id="UP000002384"/>
    </source>
</evidence>
<dbReference type="RefSeq" id="WP_012598923.1">
    <property type="nucleotide sequence ID" value="NC_011729.1"/>
</dbReference>
<dbReference type="OrthoDB" id="490543at2"/>
<reference evidence="2" key="1">
    <citation type="journal article" date="2011" name="MBio">
        <title>Novel metabolic attributes of the genus Cyanothece, comprising a group of unicellular nitrogen-fixing Cyanobacteria.</title>
        <authorList>
            <person name="Bandyopadhyay A."/>
            <person name="Elvitigala T."/>
            <person name="Welsh E."/>
            <person name="Stockel J."/>
            <person name="Liberton M."/>
            <person name="Min H."/>
            <person name="Sherman L.A."/>
            <person name="Pakrasi H.B."/>
        </authorList>
    </citation>
    <scope>NUCLEOTIDE SEQUENCE [LARGE SCALE GENOMIC DNA]</scope>
    <source>
        <strain evidence="2">PCC 7424</strain>
    </source>
</reference>
<gene>
    <name evidence="1" type="ordered locus">PCC7424_1538</name>
</gene>
<evidence type="ECO:0008006" key="3">
    <source>
        <dbReference type="Google" id="ProtNLM"/>
    </source>
</evidence>
<dbReference type="Gene3D" id="3.40.960.10">
    <property type="entry name" value="VSR Endonuclease"/>
    <property type="match status" value="1"/>
</dbReference>